<protein>
    <submittedName>
        <fullName evidence="3">Uncharacterized protein</fullName>
    </submittedName>
</protein>
<keyword evidence="2" id="KW-0472">Membrane</keyword>
<name>A0AAV8XAD0_9CUCU</name>
<dbReference type="Proteomes" id="UP001162162">
    <property type="component" value="Unassembled WGS sequence"/>
</dbReference>
<reference evidence="3" key="1">
    <citation type="journal article" date="2023" name="Insect Mol. Biol.">
        <title>Genome sequencing provides insights into the evolution of gene families encoding plant cell wall-degrading enzymes in longhorned beetles.</title>
        <authorList>
            <person name="Shin N.R."/>
            <person name="Okamura Y."/>
            <person name="Kirsch R."/>
            <person name="Pauchet Y."/>
        </authorList>
    </citation>
    <scope>NUCLEOTIDE SEQUENCE</scope>
    <source>
        <strain evidence="3">AMC_N1</strain>
    </source>
</reference>
<feature type="compositionally biased region" description="Basic and acidic residues" evidence="1">
    <location>
        <begin position="31"/>
        <end position="42"/>
    </location>
</feature>
<proteinExistence type="predicted"/>
<keyword evidence="4" id="KW-1185">Reference proteome</keyword>
<evidence type="ECO:0000313" key="3">
    <source>
        <dbReference type="EMBL" id="KAJ8935525.1"/>
    </source>
</evidence>
<dbReference type="EMBL" id="JAPWTK010000870">
    <property type="protein sequence ID" value="KAJ8935525.1"/>
    <property type="molecule type" value="Genomic_DNA"/>
</dbReference>
<gene>
    <name evidence="3" type="ORF">NQ318_005632</name>
</gene>
<organism evidence="3 4">
    <name type="scientific">Aromia moschata</name>
    <dbReference type="NCBI Taxonomy" id="1265417"/>
    <lineage>
        <taxon>Eukaryota</taxon>
        <taxon>Metazoa</taxon>
        <taxon>Ecdysozoa</taxon>
        <taxon>Arthropoda</taxon>
        <taxon>Hexapoda</taxon>
        <taxon>Insecta</taxon>
        <taxon>Pterygota</taxon>
        <taxon>Neoptera</taxon>
        <taxon>Endopterygota</taxon>
        <taxon>Coleoptera</taxon>
        <taxon>Polyphaga</taxon>
        <taxon>Cucujiformia</taxon>
        <taxon>Chrysomeloidea</taxon>
        <taxon>Cerambycidae</taxon>
        <taxon>Cerambycinae</taxon>
        <taxon>Callichromatini</taxon>
        <taxon>Aromia</taxon>
    </lineage>
</organism>
<feature type="region of interest" description="Disordered" evidence="1">
    <location>
        <begin position="1"/>
        <end position="42"/>
    </location>
</feature>
<comment type="caution">
    <text evidence="3">The sequence shown here is derived from an EMBL/GenBank/DDBJ whole genome shotgun (WGS) entry which is preliminary data.</text>
</comment>
<feature type="non-terminal residue" evidence="3">
    <location>
        <position position="129"/>
    </location>
</feature>
<evidence type="ECO:0000256" key="2">
    <source>
        <dbReference type="SAM" id="Phobius"/>
    </source>
</evidence>
<feature type="transmembrane region" description="Helical" evidence="2">
    <location>
        <begin position="76"/>
        <end position="97"/>
    </location>
</feature>
<sequence length="129" mass="14580">MNNVDNGNHDTTQPSTSKGNPKSQKNKAKLGVKDTENLRQENHREKKMIQANAASFTERFSYSQAQQMPGKNREGLVFICTTDLTFLLWILFTLVIVQINKARSVVQRDEYRNSAQPKGSNIGNVDIII</sequence>
<feature type="compositionally biased region" description="Polar residues" evidence="1">
    <location>
        <begin position="1"/>
        <end position="23"/>
    </location>
</feature>
<accession>A0AAV8XAD0</accession>
<evidence type="ECO:0000313" key="4">
    <source>
        <dbReference type="Proteomes" id="UP001162162"/>
    </source>
</evidence>
<keyword evidence="2" id="KW-0812">Transmembrane</keyword>
<dbReference type="AlphaFoldDB" id="A0AAV8XAD0"/>
<keyword evidence="2" id="KW-1133">Transmembrane helix</keyword>
<evidence type="ECO:0000256" key="1">
    <source>
        <dbReference type="SAM" id="MobiDB-lite"/>
    </source>
</evidence>